<dbReference type="InterPro" id="IPR036188">
    <property type="entry name" value="FAD/NAD-bd_sf"/>
</dbReference>
<dbReference type="Proteomes" id="UP000184600">
    <property type="component" value="Unassembled WGS sequence"/>
</dbReference>
<keyword evidence="3" id="KW-1185">Reference proteome</keyword>
<accession>A0A1M7YX91</accession>
<protein>
    <recommendedName>
        <fullName evidence="1">Amine oxidase domain-containing protein</fullName>
    </recommendedName>
</protein>
<gene>
    <name evidence="2" type="ORF">VQ7734_03046</name>
</gene>
<dbReference type="GO" id="GO:0016491">
    <property type="term" value="F:oxidoreductase activity"/>
    <property type="evidence" value="ECO:0007669"/>
    <property type="project" value="InterPro"/>
</dbReference>
<dbReference type="InterPro" id="IPR002937">
    <property type="entry name" value="Amino_oxidase"/>
</dbReference>
<evidence type="ECO:0000313" key="2">
    <source>
        <dbReference type="EMBL" id="SHO57277.1"/>
    </source>
</evidence>
<name>A0A1M7YX91_9VIBR</name>
<dbReference type="AlphaFoldDB" id="A0A1M7YX91"/>
<dbReference type="EMBL" id="FRFG01000037">
    <property type="protein sequence ID" value="SHO57277.1"/>
    <property type="molecule type" value="Genomic_DNA"/>
</dbReference>
<proteinExistence type="predicted"/>
<dbReference type="InterPro" id="IPR050464">
    <property type="entry name" value="Zeta_carotene_desat/Oxidored"/>
</dbReference>
<dbReference type="RefSeq" id="WP_073584059.1">
    <property type="nucleotide sequence ID" value="NZ_AP024898.1"/>
</dbReference>
<feature type="domain" description="Amine oxidase" evidence="1">
    <location>
        <begin position="10"/>
        <end position="299"/>
    </location>
</feature>
<dbReference type="OrthoDB" id="20837at2"/>
<reference evidence="3" key="1">
    <citation type="submission" date="2016-12" db="EMBL/GenBank/DDBJ databases">
        <authorList>
            <person name="Rodrigo-Torres L."/>
            <person name="Arahal R.D."/>
            <person name="Lucena T."/>
        </authorList>
    </citation>
    <scope>NUCLEOTIDE SEQUENCE [LARGE SCALE GENOMIC DNA]</scope>
</reference>
<evidence type="ECO:0000313" key="3">
    <source>
        <dbReference type="Proteomes" id="UP000184600"/>
    </source>
</evidence>
<dbReference type="Pfam" id="PF01593">
    <property type="entry name" value="Amino_oxidase"/>
    <property type="match status" value="1"/>
</dbReference>
<organism evidence="2 3">
    <name type="scientific">Vibrio quintilis</name>
    <dbReference type="NCBI Taxonomy" id="1117707"/>
    <lineage>
        <taxon>Bacteria</taxon>
        <taxon>Pseudomonadati</taxon>
        <taxon>Pseudomonadota</taxon>
        <taxon>Gammaproteobacteria</taxon>
        <taxon>Vibrionales</taxon>
        <taxon>Vibrionaceae</taxon>
        <taxon>Vibrio</taxon>
    </lineage>
</organism>
<dbReference type="PANTHER" id="PTHR42923">
    <property type="entry name" value="PROTOPORPHYRINOGEN OXIDASE"/>
    <property type="match status" value="1"/>
</dbReference>
<dbReference type="STRING" id="1117707.VQ7734_03046"/>
<dbReference type="SUPFAM" id="SSF51905">
    <property type="entry name" value="FAD/NAD(P)-binding domain"/>
    <property type="match status" value="1"/>
</dbReference>
<dbReference type="PANTHER" id="PTHR42923:SF17">
    <property type="entry name" value="AMINE OXIDASE DOMAIN-CONTAINING PROTEIN"/>
    <property type="match status" value="1"/>
</dbReference>
<sequence length="432" mass="49094">MKIAIIGSGISGLTCGYHLCREHEVTVYEAGDYIGGHTATVDVNLGGHDYAVDTGFIVCNDKTYPEFMQLMDELEVERVPTEMSFSVSNQISGLEYNGHTIRTLFAQKRNLFRPGFYAFIYEILRFNRLAKQFYRTRLAEAELLTLGEFLSRHRFSAYFSDNYILPMGAAIWSSTIADMRALPLAFFLRFFLNHGLLDVADRPQWYVIQGGSRSYIDPLTKHFRDRIRLNSPVTSVRRFTTHVEVVTGQARERYDEVIFACHSDQALNMLEDATPAEQEILSSMAYQANQVTLHTDISLLPQVPEAWASWNYRIGTDKTEQFLSYEAERPVLTYNMNILQHIRAPETFCVSLNSDALIDPDKVLKRIVYHHPVFNAAAISAQQRKTEISGSNRSWFCGAYWYNGFHEDGVKSALDVIRGLNELAAQVSQGAA</sequence>
<dbReference type="Gene3D" id="3.50.50.60">
    <property type="entry name" value="FAD/NAD(P)-binding domain"/>
    <property type="match status" value="1"/>
</dbReference>
<evidence type="ECO:0000259" key="1">
    <source>
        <dbReference type="Pfam" id="PF01593"/>
    </source>
</evidence>